<gene>
    <name evidence="4" type="ORF">ABQ292_16850</name>
</gene>
<reference evidence="4 5" key="1">
    <citation type="submission" date="2024-06" db="EMBL/GenBank/DDBJ databases">
        <title>Draft genome sequence of Geodermatophilus badlandi, a novel member of the Geodermatophilaceae isolated from badland sedimentary rocks in the Red desert, Wyoming, USA.</title>
        <authorList>
            <person name="Ben Tekaya S."/>
            <person name="Nouioui I."/>
            <person name="Flores G.M."/>
            <person name="Shaal M.N."/>
            <person name="Bredoire F."/>
            <person name="Basile F."/>
            <person name="Van Diepen L."/>
            <person name="Ward N.L."/>
        </authorList>
    </citation>
    <scope>NUCLEOTIDE SEQUENCE [LARGE SCALE GENOMIC DNA]</scope>
    <source>
        <strain evidence="4 5">WL48A</strain>
    </source>
</reference>
<dbReference type="Pfam" id="PF00107">
    <property type="entry name" value="ADH_zinc_N"/>
    <property type="match status" value="1"/>
</dbReference>
<keyword evidence="5" id="KW-1185">Reference proteome</keyword>
<evidence type="ECO:0000256" key="2">
    <source>
        <dbReference type="ARBA" id="ARBA00023002"/>
    </source>
</evidence>
<evidence type="ECO:0000313" key="5">
    <source>
        <dbReference type="Proteomes" id="UP001560045"/>
    </source>
</evidence>
<dbReference type="InterPro" id="IPR011032">
    <property type="entry name" value="GroES-like_sf"/>
</dbReference>
<dbReference type="SUPFAM" id="SSF50129">
    <property type="entry name" value="GroES-like"/>
    <property type="match status" value="1"/>
</dbReference>
<evidence type="ECO:0000259" key="3">
    <source>
        <dbReference type="SMART" id="SM00829"/>
    </source>
</evidence>
<proteinExistence type="predicted"/>
<dbReference type="Pfam" id="PF08240">
    <property type="entry name" value="ADH_N"/>
    <property type="match status" value="1"/>
</dbReference>
<dbReference type="InterPro" id="IPR013149">
    <property type="entry name" value="ADH-like_C"/>
</dbReference>
<accession>A0ABV3XHI6</accession>
<dbReference type="Gene3D" id="3.90.180.10">
    <property type="entry name" value="Medium-chain alcohol dehydrogenases, catalytic domain"/>
    <property type="match status" value="1"/>
</dbReference>
<dbReference type="EMBL" id="JBFNXQ010000057">
    <property type="protein sequence ID" value="MEX5720034.1"/>
    <property type="molecule type" value="Genomic_DNA"/>
</dbReference>
<name>A0ABV3XHI6_9ACTN</name>
<dbReference type="InterPro" id="IPR013154">
    <property type="entry name" value="ADH-like_N"/>
</dbReference>
<dbReference type="InterPro" id="IPR036291">
    <property type="entry name" value="NAD(P)-bd_dom_sf"/>
</dbReference>
<sequence length="320" mass="33170">MLESQGPPSVLRAVDCELPEPGQGQVLVRVVATGVNVVDLLQRSGSYAVSLPFTPGLEGSGVVERVGPGTGGVSPGDRVAWAAPAGSYATHCLVRADRIVPVPERLPLEVAATVLVQGMTAHALATDVVPLRPGDVCLVHAAAGGVGGLLCQYAAARGATVVATASGAEKAQTALAHGARYVVDYAVDYTVEDVAARVRELTGGVDVVYDGVGRDTFAAGLSCLRPRGTFVLYGQTSGPVPPVDPQVLQAGGSLFLTKASLGAYDPTREDLLRRAATVFDDVLARRLVPRLHAAYALEEAAEAHAEIESRRSIGKLLLRP</sequence>
<dbReference type="SMART" id="SM00829">
    <property type="entry name" value="PKS_ER"/>
    <property type="match status" value="1"/>
</dbReference>
<organism evidence="4 5">
    <name type="scientific">Geodermatophilus maliterrae</name>
    <dbReference type="NCBI Taxonomy" id="3162531"/>
    <lineage>
        <taxon>Bacteria</taxon>
        <taxon>Bacillati</taxon>
        <taxon>Actinomycetota</taxon>
        <taxon>Actinomycetes</taxon>
        <taxon>Geodermatophilales</taxon>
        <taxon>Geodermatophilaceae</taxon>
        <taxon>Geodermatophilus</taxon>
    </lineage>
</organism>
<keyword evidence="1" id="KW-0521">NADP</keyword>
<protein>
    <submittedName>
        <fullName evidence="4">Quinone oxidoreductase</fullName>
    </submittedName>
</protein>
<dbReference type="RefSeq" id="WP_369208461.1">
    <property type="nucleotide sequence ID" value="NZ_JBFNXQ010000057.1"/>
</dbReference>
<feature type="domain" description="Enoyl reductase (ER)" evidence="3">
    <location>
        <begin position="6"/>
        <end position="318"/>
    </location>
</feature>
<dbReference type="Gene3D" id="3.40.50.720">
    <property type="entry name" value="NAD(P)-binding Rossmann-like Domain"/>
    <property type="match status" value="1"/>
</dbReference>
<evidence type="ECO:0000256" key="1">
    <source>
        <dbReference type="ARBA" id="ARBA00022857"/>
    </source>
</evidence>
<comment type="caution">
    <text evidence="4">The sequence shown here is derived from an EMBL/GenBank/DDBJ whole genome shotgun (WGS) entry which is preliminary data.</text>
</comment>
<dbReference type="SUPFAM" id="SSF51735">
    <property type="entry name" value="NAD(P)-binding Rossmann-fold domains"/>
    <property type="match status" value="1"/>
</dbReference>
<dbReference type="PANTHER" id="PTHR48106:SF13">
    <property type="entry name" value="QUINONE OXIDOREDUCTASE-RELATED"/>
    <property type="match status" value="1"/>
</dbReference>
<dbReference type="PANTHER" id="PTHR48106">
    <property type="entry name" value="QUINONE OXIDOREDUCTASE PIG3-RELATED"/>
    <property type="match status" value="1"/>
</dbReference>
<dbReference type="InterPro" id="IPR047618">
    <property type="entry name" value="QOR-like"/>
</dbReference>
<evidence type="ECO:0000313" key="4">
    <source>
        <dbReference type="EMBL" id="MEX5720034.1"/>
    </source>
</evidence>
<dbReference type="CDD" id="cd05286">
    <property type="entry name" value="QOR2"/>
    <property type="match status" value="1"/>
</dbReference>
<keyword evidence="2" id="KW-0560">Oxidoreductase</keyword>
<dbReference type="InterPro" id="IPR020843">
    <property type="entry name" value="ER"/>
</dbReference>
<dbReference type="Proteomes" id="UP001560045">
    <property type="component" value="Unassembled WGS sequence"/>
</dbReference>